<evidence type="ECO:0008006" key="9">
    <source>
        <dbReference type="Google" id="ProtNLM"/>
    </source>
</evidence>
<evidence type="ECO:0000256" key="1">
    <source>
        <dbReference type="ARBA" id="ARBA00004651"/>
    </source>
</evidence>
<name>A0A178KHS2_9GAMM</name>
<organism evidence="7 8">
    <name type="scientific">Photobacterium jeanii</name>
    <dbReference type="NCBI Taxonomy" id="858640"/>
    <lineage>
        <taxon>Bacteria</taxon>
        <taxon>Pseudomonadati</taxon>
        <taxon>Pseudomonadota</taxon>
        <taxon>Gammaproteobacteria</taxon>
        <taxon>Vibrionales</taxon>
        <taxon>Vibrionaceae</taxon>
        <taxon>Photobacterium</taxon>
    </lineage>
</organism>
<evidence type="ECO:0000256" key="4">
    <source>
        <dbReference type="ARBA" id="ARBA00022989"/>
    </source>
</evidence>
<dbReference type="PANTHER" id="PTHR30250">
    <property type="entry name" value="PST FAMILY PREDICTED COLANIC ACID TRANSPORTER"/>
    <property type="match status" value="1"/>
</dbReference>
<dbReference type="PANTHER" id="PTHR30250:SF11">
    <property type="entry name" value="O-ANTIGEN TRANSPORTER-RELATED"/>
    <property type="match status" value="1"/>
</dbReference>
<feature type="transmembrane region" description="Helical" evidence="6">
    <location>
        <begin position="7"/>
        <end position="28"/>
    </location>
</feature>
<keyword evidence="2" id="KW-1003">Cell membrane</keyword>
<gene>
    <name evidence="7" type="ORF">A3K86_09410</name>
</gene>
<accession>A0A178KHS2</accession>
<keyword evidence="8" id="KW-1185">Reference proteome</keyword>
<evidence type="ECO:0000256" key="3">
    <source>
        <dbReference type="ARBA" id="ARBA00022692"/>
    </source>
</evidence>
<feature type="transmembrane region" description="Helical" evidence="6">
    <location>
        <begin position="241"/>
        <end position="260"/>
    </location>
</feature>
<dbReference type="AlphaFoldDB" id="A0A178KHS2"/>
<feature type="transmembrane region" description="Helical" evidence="6">
    <location>
        <begin position="371"/>
        <end position="390"/>
    </location>
</feature>
<feature type="transmembrane region" description="Helical" evidence="6">
    <location>
        <begin position="201"/>
        <end position="221"/>
    </location>
</feature>
<proteinExistence type="predicted"/>
<protein>
    <recommendedName>
        <fullName evidence="9">Lipopolysaccharide biosynthesis protein</fullName>
    </recommendedName>
</protein>
<dbReference type="Proteomes" id="UP000078503">
    <property type="component" value="Unassembled WGS sequence"/>
</dbReference>
<feature type="transmembrane region" description="Helical" evidence="6">
    <location>
        <begin position="434"/>
        <end position="452"/>
    </location>
</feature>
<comment type="subcellular location">
    <subcellularLocation>
        <location evidence="1">Cell membrane</location>
        <topology evidence="1">Multi-pass membrane protein</topology>
    </subcellularLocation>
</comment>
<evidence type="ECO:0000313" key="8">
    <source>
        <dbReference type="Proteomes" id="UP000078503"/>
    </source>
</evidence>
<feature type="transmembrane region" description="Helical" evidence="6">
    <location>
        <begin position="79"/>
        <end position="99"/>
    </location>
</feature>
<keyword evidence="4 6" id="KW-1133">Transmembrane helix</keyword>
<feature type="transmembrane region" description="Helical" evidence="6">
    <location>
        <begin position="111"/>
        <end position="132"/>
    </location>
</feature>
<dbReference type="InterPro" id="IPR050833">
    <property type="entry name" value="Poly_Biosynth_Transport"/>
</dbReference>
<feature type="transmembrane region" description="Helical" evidence="6">
    <location>
        <begin position="40"/>
        <end position="58"/>
    </location>
</feature>
<dbReference type="EMBL" id="LVHF01000016">
    <property type="protein sequence ID" value="OAN16819.1"/>
    <property type="molecule type" value="Genomic_DNA"/>
</dbReference>
<evidence type="ECO:0000313" key="7">
    <source>
        <dbReference type="EMBL" id="OAN16819.1"/>
    </source>
</evidence>
<evidence type="ECO:0000256" key="6">
    <source>
        <dbReference type="SAM" id="Phobius"/>
    </source>
</evidence>
<dbReference type="GO" id="GO:0005886">
    <property type="term" value="C:plasma membrane"/>
    <property type="evidence" value="ECO:0007669"/>
    <property type="project" value="UniProtKB-SubCell"/>
</dbReference>
<feature type="transmembrane region" description="Helical" evidence="6">
    <location>
        <begin position="402"/>
        <end position="422"/>
    </location>
</feature>
<dbReference type="Pfam" id="PF13440">
    <property type="entry name" value="Polysacc_synt_3"/>
    <property type="match status" value="1"/>
</dbReference>
<dbReference type="OrthoDB" id="9815248at2"/>
<keyword evidence="3 6" id="KW-0812">Transmembrane</keyword>
<keyword evidence="5 6" id="KW-0472">Membrane</keyword>
<feature type="transmembrane region" description="Helical" evidence="6">
    <location>
        <begin position="144"/>
        <end position="165"/>
    </location>
</feature>
<reference evidence="7 8" key="1">
    <citation type="submission" date="2016-03" db="EMBL/GenBank/DDBJ databases">
        <title>Photobacterium proteolyticum sp. nov. a protease producing bacterium isolated from ocean sediments of Laizhou Bay.</title>
        <authorList>
            <person name="Li Y."/>
        </authorList>
    </citation>
    <scope>NUCLEOTIDE SEQUENCE [LARGE SCALE GENOMIC DNA]</scope>
    <source>
        <strain evidence="7 8">R-40508</strain>
    </source>
</reference>
<comment type="caution">
    <text evidence="7">The sequence shown here is derived from an EMBL/GenBank/DDBJ whole genome shotgun (WGS) entry which is preliminary data.</text>
</comment>
<evidence type="ECO:0000256" key="2">
    <source>
        <dbReference type="ARBA" id="ARBA00022475"/>
    </source>
</evidence>
<feature type="transmembrane region" description="Helical" evidence="6">
    <location>
        <begin position="281"/>
        <end position="298"/>
    </location>
</feature>
<dbReference type="STRING" id="858640.A3K86_09410"/>
<sequence>MNASHSILLYACALVGSKLIGLMMQPWVTQWLGTTEYGQLDVLITFITCLSLLMTFGLPDAICRFAHDKQLKQEKVLGSALAGILLIGTTLTGLVLLNLPLVQHWLPGTPSLFALTCLSANLLLNTLCTVPLTRLRLNHQPKTFVKALLLFAISQAGFITLLAPLWGIDGIMLAGLLAQLLQLTILWRFFPRLYWGYTARLLRYGRAITVAGLLAFITLGAERWAIADSLSLSELATYAIAMQWAMAASLVLEPFGLWWFPKRFSFTDSAQGLRHAAEMSALGCQLSALVAAMVITIGPDFLRFWLPADFHTSSDILPILALMMMVKQASTYLNMGCYQEESGRSIFLISVISAIGALAAIVFLLPYWGLSALLISGVALQLLRVTLFYVRSQQLLTLPYQLHSLAICYSIVGFIAFCHYTAPTIETPLAIDPLWLKMIGMVALGIYTAWPWRAQLFALNNRRVKSYD</sequence>
<feature type="transmembrane region" description="Helical" evidence="6">
    <location>
        <begin position="346"/>
        <end position="365"/>
    </location>
</feature>
<evidence type="ECO:0000256" key="5">
    <source>
        <dbReference type="ARBA" id="ARBA00023136"/>
    </source>
</evidence>
<feature type="transmembrane region" description="Helical" evidence="6">
    <location>
        <begin position="171"/>
        <end position="189"/>
    </location>
</feature>
<dbReference type="RefSeq" id="WP_068330651.1">
    <property type="nucleotide sequence ID" value="NZ_LVHF01000016.1"/>
</dbReference>